<proteinExistence type="predicted"/>
<dbReference type="AlphaFoldDB" id="A0A6J4HSA4"/>
<gene>
    <name evidence="1" type="ORF">AVDCRST_MAG93-903</name>
</gene>
<accession>A0A6J4HSA4</accession>
<sequence length="56" mass="6377">WDKPVTHGRPTLRAYWQQTAVLLDSVLYSAQSLRATTVGHVPVCRRRHPALAGPWR</sequence>
<protein>
    <submittedName>
        <fullName evidence="1">Uncharacterized protein</fullName>
    </submittedName>
</protein>
<feature type="non-terminal residue" evidence="1">
    <location>
        <position position="56"/>
    </location>
</feature>
<evidence type="ECO:0000313" key="1">
    <source>
        <dbReference type="EMBL" id="CAA9231558.1"/>
    </source>
</evidence>
<reference evidence="1" key="1">
    <citation type="submission" date="2020-02" db="EMBL/GenBank/DDBJ databases">
        <authorList>
            <person name="Meier V. D."/>
        </authorList>
    </citation>
    <scope>NUCLEOTIDE SEQUENCE</scope>
    <source>
        <strain evidence="1">AVDCRST_MAG93</strain>
    </source>
</reference>
<organism evidence="1">
    <name type="scientific">uncultured Chloroflexia bacterium</name>
    <dbReference type="NCBI Taxonomy" id="1672391"/>
    <lineage>
        <taxon>Bacteria</taxon>
        <taxon>Bacillati</taxon>
        <taxon>Chloroflexota</taxon>
        <taxon>Chloroflexia</taxon>
        <taxon>environmental samples</taxon>
    </lineage>
</organism>
<name>A0A6J4HSA4_9CHLR</name>
<feature type="non-terminal residue" evidence="1">
    <location>
        <position position="1"/>
    </location>
</feature>
<dbReference type="EMBL" id="CADCTR010000295">
    <property type="protein sequence ID" value="CAA9231558.1"/>
    <property type="molecule type" value="Genomic_DNA"/>
</dbReference>